<evidence type="ECO:0000313" key="3">
    <source>
        <dbReference type="Proteomes" id="UP000286287"/>
    </source>
</evidence>
<dbReference type="Proteomes" id="UP000286287">
    <property type="component" value="Unassembled WGS sequence"/>
</dbReference>
<dbReference type="EMBL" id="QYUJ01000010">
    <property type="protein sequence ID" value="RJF74473.1"/>
    <property type="molecule type" value="Genomic_DNA"/>
</dbReference>
<sequence length="654" mass="70012">MARCLKCIKCQDCECPSTLTDEWVNAQVISVTGHTAITTQGVYTLGPGHHARPGQVITVPKAGGQTIGHTRQKRNVSKPTLDDPLFLPPPVQREFATPLPERYPSAALGRGFWPATPGEGVPDPLDWWLAVTNGWQERSLPLKAGASAAQHQSAGALLLNDGSGLGVVVWGGPVPNITVKTYRAEPPPSEEPLLVTTLPGLPQPEYPVPEPVGSFQYGSSVAGTPTGLRVAAYILAAPHGVEGSAEPNPLYLWNAFLDIDRAGNASGWTASEFKKVIDHHEGPGVPVPRPANTIDGRMFVWVKEVWVEITADGPVPRTAADVENLPGLLRTQDNSGNEFTMTPLPWPLSAEPGTSNALEPDRHQGAIVLDQTVNAPWMHPPTQTATITRVEALNKSQVLLHLDHLPPVLAGWEGSPGVLLPHLPAVLLDDPDRVFRSQYPVGTVLTWDGPTGPAQSIGKPVTSHVHDSNQSVGDLPEHPLNRPDRPPLAWRQGGLGWVSAQNPPSWATPPDLTGAEQYPLALAVTGGTLTGLTGKDGAGLPDTPALTPKFRTLLRWALPGPGEYALTVTWPAFTARAAQVSLALRTDWKAVKDGKVTVKVNGTPVSEPKRLRAWLQRTYAQNTDTVTTTLTVTTDRPLTLTIGQLSLLLTQQAL</sequence>
<comment type="caution">
    <text evidence="2">The sequence shown here is derived from an EMBL/GenBank/DDBJ whole genome shotgun (WGS) entry which is preliminary data.</text>
</comment>
<proteinExistence type="predicted"/>
<keyword evidence="3" id="KW-1185">Reference proteome</keyword>
<feature type="region of interest" description="Disordered" evidence="1">
    <location>
        <begin position="446"/>
        <end position="478"/>
    </location>
</feature>
<evidence type="ECO:0000313" key="2">
    <source>
        <dbReference type="EMBL" id="RJF74473.1"/>
    </source>
</evidence>
<organism evidence="2 3">
    <name type="scientific">Deinococcus cavernae</name>
    <dbReference type="NCBI Taxonomy" id="2320857"/>
    <lineage>
        <taxon>Bacteria</taxon>
        <taxon>Thermotogati</taxon>
        <taxon>Deinococcota</taxon>
        <taxon>Deinococci</taxon>
        <taxon>Deinococcales</taxon>
        <taxon>Deinococcaceae</taxon>
        <taxon>Deinococcus</taxon>
    </lineage>
</organism>
<name>A0A418VEJ2_9DEIO</name>
<evidence type="ECO:0000256" key="1">
    <source>
        <dbReference type="SAM" id="MobiDB-lite"/>
    </source>
</evidence>
<accession>A0A418VEJ2</accession>
<gene>
    <name evidence="2" type="ORF">D3875_04120</name>
</gene>
<dbReference type="AlphaFoldDB" id="A0A418VEJ2"/>
<protein>
    <submittedName>
        <fullName evidence="2">Uncharacterized protein</fullName>
    </submittedName>
</protein>
<reference evidence="2 3" key="1">
    <citation type="submission" date="2018-09" db="EMBL/GenBank/DDBJ databases">
        <authorList>
            <person name="Zhu H."/>
        </authorList>
    </citation>
    <scope>NUCLEOTIDE SEQUENCE [LARGE SCALE GENOMIC DNA]</scope>
    <source>
        <strain evidence="2 3">K2S05-167</strain>
    </source>
</reference>
<feature type="region of interest" description="Disordered" evidence="1">
    <location>
        <begin position="64"/>
        <end position="84"/>
    </location>
</feature>